<dbReference type="RefSeq" id="WP_099383768.1">
    <property type="nucleotide sequence ID" value="NZ_PEBD01000010.1"/>
</dbReference>
<evidence type="ECO:0000256" key="5">
    <source>
        <dbReference type="ARBA" id="ARBA00023136"/>
    </source>
</evidence>
<evidence type="ECO:0000256" key="2">
    <source>
        <dbReference type="ARBA" id="ARBA00022475"/>
    </source>
</evidence>
<reference evidence="7 8" key="1">
    <citation type="submission" date="2017-10" db="EMBL/GenBank/DDBJ databases">
        <title>The draft genome sequence of Williamsia sp. BULT 1.1 isolated from the semi-arid grassland soils from South Africa.</title>
        <authorList>
            <person name="Kabwe M.H."/>
            <person name="Govender N."/>
            <person name="Mutseka Lunga P."/>
            <person name="Vikram S."/>
            <person name="Makhalanyane T.P."/>
        </authorList>
    </citation>
    <scope>NUCLEOTIDE SEQUENCE [LARGE SCALE GENOMIC DNA]</scope>
    <source>
        <strain evidence="7 8">BULT 1.1</strain>
    </source>
</reference>
<keyword evidence="2" id="KW-1003">Cell membrane</keyword>
<accession>A0A2G3PI08</accession>
<feature type="transmembrane region" description="Helical" evidence="6">
    <location>
        <begin position="342"/>
        <end position="368"/>
    </location>
</feature>
<dbReference type="PANTHER" id="PTHR30250">
    <property type="entry name" value="PST FAMILY PREDICTED COLANIC ACID TRANSPORTER"/>
    <property type="match status" value="1"/>
</dbReference>
<evidence type="ECO:0000256" key="4">
    <source>
        <dbReference type="ARBA" id="ARBA00022989"/>
    </source>
</evidence>
<keyword evidence="3 6" id="KW-0812">Transmembrane</keyword>
<name>A0A2G3PI08_WILMA</name>
<dbReference type="GO" id="GO:0005886">
    <property type="term" value="C:plasma membrane"/>
    <property type="evidence" value="ECO:0007669"/>
    <property type="project" value="UniProtKB-SubCell"/>
</dbReference>
<feature type="transmembrane region" description="Helical" evidence="6">
    <location>
        <begin position="87"/>
        <end position="106"/>
    </location>
</feature>
<comment type="caution">
    <text evidence="7">The sequence shown here is derived from an EMBL/GenBank/DDBJ whole genome shotgun (WGS) entry which is preliminary data.</text>
</comment>
<evidence type="ECO:0000256" key="1">
    <source>
        <dbReference type="ARBA" id="ARBA00004651"/>
    </source>
</evidence>
<feature type="transmembrane region" description="Helical" evidence="6">
    <location>
        <begin position="388"/>
        <end position="410"/>
    </location>
</feature>
<evidence type="ECO:0000256" key="6">
    <source>
        <dbReference type="SAM" id="Phobius"/>
    </source>
</evidence>
<feature type="transmembrane region" description="Helical" evidence="6">
    <location>
        <begin position="308"/>
        <end position="330"/>
    </location>
</feature>
<feature type="transmembrane region" description="Helical" evidence="6">
    <location>
        <begin position="54"/>
        <end position="75"/>
    </location>
</feature>
<evidence type="ECO:0008006" key="9">
    <source>
        <dbReference type="Google" id="ProtNLM"/>
    </source>
</evidence>
<dbReference type="Pfam" id="PF13440">
    <property type="entry name" value="Polysacc_synt_3"/>
    <property type="match status" value="1"/>
</dbReference>
<evidence type="ECO:0000256" key="3">
    <source>
        <dbReference type="ARBA" id="ARBA00022692"/>
    </source>
</evidence>
<keyword evidence="4 6" id="KW-1133">Transmembrane helix</keyword>
<dbReference type="InterPro" id="IPR050833">
    <property type="entry name" value="Poly_Biosynth_Transport"/>
</dbReference>
<organism evidence="7 8">
    <name type="scientific">Williamsia marianensis</name>
    <dbReference type="NCBI Taxonomy" id="85044"/>
    <lineage>
        <taxon>Bacteria</taxon>
        <taxon>Bacillati</taxon>
        <taxon>Actinomycetota</taxon>
        <taxon>Actinomycetes</taxon>
        <taxon>Mycobacteriales</taxon>
        <taxon>Nocardiaceae</taxon>
        <taxon>Williamsia</taxon>
    </lineage>
</organism>
<evidence type="ECO:0000313" key="7">
    <source>
        <dbReference type="EMBL" id="PHV65373.1"/>
    </source>
</evidence>
<sequence>MLVLAYFAEPRLVGIYGLAVVCLLLVQSAGDSAVRQIAVLAIKSSEGRQFLRRYRVIAGSMGCIFILIIAFAIYYVYRGKVPDQSLYALFTLSVIPVFQASRVFGLAELQLSGQWRRLASYQLLASIVSFAFGFVILLLTRSLIAPCIQMVLAEGLFASACIFRRPGKYLGDSTGEHSFPAGGGRHAKQEHFARSEFWSMSTYSILGWGQIQSDRLLMGFSAGPAVLGSYSVASAISRSGGDAAAMSSANILRSSMANSNEYESRAIEKLLLRGLVVVLVAVILSVALSEIFVRRLLSAEWSASVDVVPVLALGSIPAYLAWNTTVVLVVSGQANRALPAKLLGVFLSVGVAFGAAHSLALAAVLAVSRDAIVCLLTLIPARKLIPKRVLWSCLLAFSVGAVASVCLLLVGGEDWSM</sequence>
<dbReference type="EMBL" id="PEBD01000010">
    <property type="protein sequence ID" value="PHV65373.1"/>
    <property type="molecule type" value="Genomic_DNA"/>
</dbReference>
<proteinExistence type="predicted"/>
<dbReference type="AlphaFoldDB" id="A0A2G3PI08"/>
<feature type="transmembrane region" description="Helical" evidence="6">
    <location>
        <begin position="12"/>
        <end position="34"/>
    </location>
</feature>
<feature type="transmembrane region" description="Helical" evidence="6">
    <location>
        <begin position="270"/>
        <end position="288"/>
    </location>
</feature>
<evidence type="ECO:0000313" key="8">
    <source>
        <dbReference type="Proteomes" id="UP000225108"/>
    </source>
</evidence>
<protein>
    <recommendedName>
        <fullName evidence="9">O-antigen/teichoic acid export membrane protein</fullName>
    </recommendedName>
</protein>
<dbReference type="Proteomes" id="UP000225108">
    <property type="component" value="Unassembled WGS sequence"/>
</dbReference>
<dbReference type="PANTHER" id="PTHR30250:SF11">
    <property type="entry name" value="O-ANTIGEN TRANSPORTER-RELATED"/>
    <property type="match status" value="1"/>
</dbReference>
<comment type="subcellular location">
    <subcellularLocation>
        <location evidence="1">Cell membrane</location>
        <topology evidence="1">Multi-pass membrane protein</topology>
    </subcellularLocation>
</comment>
<gene>
    <name evidence="7" type="ORF">CSW57_16445</name>
</gene>
<feature type="transmembrane region" description="Helical" evidence="6">
    <location>
        <begin position="118"/>
        <end position="137"/>
    </location>
</feature>
<keyword evidence="5 6" id="KW-0472">Membrane</keyword>